<keyword evidence="1" id="KW-0812">Transmembrane</keyword>
<dbReference type="EMBL" id="VOSL01000059">
    <property type="protein sequence ID" value="TXD33859.1"/>
    <property type="molecule type" value="Genomic_DNA"/>
</dbReference>
<dbReference type="Proteomes" id="UP000321046">
    <property type="component" value="Unassembled WGS sequence"/>
</dbReference>
<proteinExistence type="predicted"/>
<organism evidence="2 3">
    <name type="scientific">Lujinxingia vulgaris</name>
    <dbReference type="NCBI Taxonomy" id="2600176"/>
    <lineage>
        <taxon>Bacteria</taxon>
        <taxon>Deltaproteobacteria</taxon>
        <taxon>Bradymonadales</taxon>
        <taxon>Lujinxingiaceae</taxon>
        <taxon>Lujinxingia</taxon>
    </lineage>
</organism>
<name>A0A5C6X9F4_9DELT</name>
<keyword evidence="1" id="KW-1133">Transmembrane helix</keyword>
<accession>A0A5C6X9F4</accession>
<evidence type="ECO:0000313" key="3">
    <source>
        <dbReference type="Proteomes" id="UP000321046"/>
    </source>
</evidence>
<dbReference type="AlphaFoldDB" id="A0A5C6X9F4"/>
<feature type="transmembrane region" description="Helical" evidence="1">
    <location>
        <begin position="20"/>
        <end position="37"/>
    </location>
</feature>
<keyword evidence="1" id="KW-0472">Membrane</keyword>
<comment type="caution">
    <text evidence="2">The sequence shown here is derived from an EMBL/GenBank/DDBJ whole genome shotgun (WGS) entry which is preliminary data.</text>
</comment>
<gene>
    <name evidence="2" type="ORF">FRC96_15450</name>
</gene>
<sequence length="346" mass="38581">MGASNTTEGKSSRWVDLLKVGGAGATIALIALLVVVLDGPRAEVQPAQADIWDVFLSQSNKHENFMRALKKEGMSAPREYDYNGNRVYFSHATTSESPREVLERFQHAFVREGVNKIEHHTVREPVAVEDTHDGETFMQAMAGADELFSGGLIPVENTRNYMAMVGAETKQGAADWKEAIVEMQGGAKTPEDTVRALRYVDAFREEGSLKTTITAVWSDQALDLSKFRNHAPGSVHPFEYKVPVCTGCTRVSRISGTEEEAGIHALLYRSPNSINATLGFYEREMARYGWELEPVMRGLAAMQRERSAPYEVSQVRSYSREGYTLTLIVYRDSYDGQTYVSMQSAR</sequence>
<dbReference type="OrthoDB" id="5497569at2"/>
<protein>
    <submittedName>
        <fullName evidence="2">Uncharacterized protein</fullName>
    </submittedName>
</protein>
<evidence type="ECO:0000256" key="1">
    <source>
        <dbReference type="SAM" id="Phobius"/>
    </source>
</evidence>
<reference evidence="2 3" key="1">
    <citation type="submission" date="2019-08" db="EMBL/GenBank/DDBJ databases">
        <title>Bradymonadales sp. TMQ2.</title>
        <authorList>
            <person name="Liang Q."/>
        </authorList>
    </citation>
    <scope>NUCLEOTIDE SEQUENCE [LARGE SCALE GENOMIC DNA]</scope>
    <source>
        <strain evidence="2 3">TMQ2</strain>
    </source>
</reference>
<evidence type="ECO:0000313" key="2">
    <source>
        <dbReference type="EMBL" id="TXD33859.1"/>
    </source>
</evidence>
<dbReference type="RefSeq" id="WP_146975725.1">
    <property type="nucleotide sequence ID" value="NZ_VOSL01000059.1"/>
</dbReference>